<dbReference type="EMBL" id="BOPH01000083">
    <property type="protein sequence ID" value="GIJ70835.1"/>
    <property type="molecule type" value="Genomic_DNA"/>
</dbReference>
<accession>A0A8J4A0G1</accession>
<reference evidence="8" key="1">
    <citation type="submission" date="2021-01" db="EMBL/GenBank/DDBJ databases">
        <title>Whole genome shotgun sequence of Virgisporangium ochraceum NBRC 16418.</title>
        <authorList>
            <person name="Komaki H."/>
            <person name="Tamura T."/>
        </authorList>
    </citation>
    <scope>NUCLEOTIDE SEQUENCE</scope>
    <source>
        <strain evidence="8">NBRC 16418</strain>
    </source>
</reference>
<dbReference type="InterPro" id="IPR020846">
    <property type="entry name" value="MFS_dom"/>
</dbReference>
<evidence type="ECO:0000256" key="4">
    <source>
        <dbReference type="ARBA" id="ARBA00022989"/>
    </source>
</evidence>
<evidence type="ECO:0000256" key="3">
    <source>
        <dbReference type="ARBA" id="ARBA00022692"/>
    </source>
</evidence>
<keyword evidence="3 6" id="KW-0812">Transmembrane</keyword>
<feature type="transmembrane region" description="Helical" evidence="6">
    <location>
        <begin position="12"/>
        <end position="33"/>
    </location>
</feature>
<dbReference type="GO" id="GO:0005886">
    <property type="term" value="C:plasma membrane"/>
    <property type="evidence" value="ECO:0007669"/>
    <property type="project" value="UniProtKB-SubCell"/>
</dbReference>
<feature type="domain" description="Major facilitator superfamily (MFS) profile" evidence="7">
    <location>
        <begin position="1"/>
        <end position="189"/>
    </location>
</feature>
<organism evidence="8 9">
    <name type="scientific">Virgisporangium ochraceum</name>
    <dbReference type="NCBI Taxonomy" id="65505"/>
    <lineage>
        <taxon>Bacteria</taxon>
        <taxon>Bacillati</taxon>
        <taxon>Actinomycetota</taxon>
        <taxon>Actinomycetes</taxon>
        <taxon>Micromonosporales</taxon>
        <taxon>Micromonosporaceae</taxon>
        <taxon>Virgisporangium</taxon>
    </lineage>
</organism>
<keyword evidence="9" id="KW-1185">Reference proteome</keyword>
<keyword evidence="2" id="KW-1003">Cell membrane</keyword>
<evidence type="ECO:0000313" key="9">
    <source>
        <dbReference type="Proteomes" id="UP000635606"/>
    </source>
</evidence>
<gene>
    <name evidence="8" type="ORF">Voc01_057520</name>
</gene>
<evidence type="ECO:0000256" key="5">
    <source>
        <dbReference type="ARBA" id="ARBA00023136"/>
    </source>
</evidence>
<evidence type="ECO:0000313" key="8">
    <source>
        <dbReference type="EMBL" id="GIJ70835.1"/>
    </source>
</evidence>
<dbReference type="AlphaFoldDB" id="A0A8J4A0G1"/>
<feature type="transmembrane region" description="Helical" evidence="6">
    <location>
        <begin position="367"/>
        <end position="384"/>
    </location>
</feature>
<name>A0A8J4A0G1_9ACTN</name>
<evidence type="ECO:0000256" key="2">
    <source>
        <dbReference type="ARBA" id="ARBA00022475"/>
    </source>
</evidence>
<proteinExistence type="predicted"/>
<dbReference type="Proteomes" id="UP000635606">
    <property type="component" value="Unassembled WGS sequence"/>
</dbReference>
<feature type="transmembrane region" description="Helical" evidence="6">
    <location>
        <begin position="72"/>
        <end position="91"/>
    </location>
</feature>
<dbReference type="PANTHER" id="PTHR23513">
    <property type="entry name" value="INTEGRAL MEMBRANE EFFLUX PROTEIN-RELATED"/>
    <property type="match status" value="1"/>
</dbReference>
<dbReference type="CDD" id="cd06173">
    <property type="entry name" value="MFS_MefA_like"/>
    <property type="match status" value="1"/>
</dbReference>
<feature type="transmembrane region" description="Helical" evidence="6">
    <location>
        <begin position="299"/>
        <end position="320"/>
    </location>
</feature>
<keyword evidence="4 6" id="KW-1133">Transmembrane helix</keyword>
<sequence>MAALRLPQFRLLFAGLVVSMVGDSAMMLVPAILMRDLTGSAGAAGLTIMFFMLPICAAPAFGWVIDRFRRRTVLVVTCLLSAVALVPLFTVDGRGDWWTVYAVSATMGASYVCVFGSVTALVRDLVPHEHLAGANSAIQTVRQGLRLGGPLLGAALYTVAGIGPVALVNLVSFLAAALVFRLLRVRESPPPRSRFALWTEVTAGMRVIAGTAPVRRSVVAICALFVAGGLTESAIFAVVTEGLGRPPAFVGVLATVTGVGAVLGGLAASRVIARYGELAAVGVGAAVYALATIGMSVPALPAVTAAAAATGVGLTIPFIARVTLLQKTAPAHLIGRATTAYDAVGGVSQVVSIAAGAALVSVVSYRLLLPAFGVLVLLAAAYAWRGAGMTRPAAGYARTGAARA</sequence>
<dbReference type="SUPFAM" id="SSF103473">
    <property type="entry name" value="MFS general substrate transporter"/>
    <property type="match status" value="1"/>
</dbReference>
<feature type="transmembrane region" description="Helical" evidence="6">
    <location>
        <begin position="340"/>
        <end position="361"/>
    </location>
</feature>
<evidence type="ECO:0000259" key="7">
    <source>
        <dbReference type="PROSITE" id="PS50850"/>
    </source>
</evidence>
<dbReference type="PROSITE" id="PS50850">
    <property type="entry name" value="MFS"/>
    <property type="match status" value="1"/>
</dbReference>
<comment type="subcellular location">
    <subcellularLocation>
        <location evidence="1">Cell membrane</location>
        <topology evidence="1">Multi-pass membrane protein</topology>
    </subcellularLocation>
</comment>
<feature type="transmembrane region" description="Helical" evidence="6">
    <location>
        <begin position="275"/>
        <end position="293"/>
    </location>
</feature>
<feature type="transmembrane region" description="Helical" evidence="6">
    <location>
        <begin position="45"/>
        <end position="65"/>
    </location>
</feature>
<protein>
    <submittedName>
        <fullName evidence="8">MFS transporter</fullName>
    </submittedName>
</protein>
<dbReference type="GO" id="GO:0022857">
    <property type="term" value="F:transmembrane transporter activity"/>
    <property type="evidence" value="ECO:0007669"/>
    <property type="project" value="InterPro"/>
</dbReference>
<dbReference type="Gene3D" id="1.20.1250.20">
    <property type="entry name" value="MFS general substrate transporter like domains"/>
    <property type="match status" value="1"/>
</dbReference>
<feature type="transmembrane region" description="Helical" evidence="6">
    <location>
        <begin position="246"/>
        <end position="268"/>
    </location>
</feature>
<dbReference type="PANTHER" id="PTHR23513:SF6">
    <property type="entry name" value="MAJOR FACILITATOR SUPERFAMILY ASSOCIATED DOMAIN-CONTAINING PROTEIN"/>
    <property type="match status" value="1"/>
</dbReference>
<keyword evidence="5 6" id="KW-0472">Membrane</keyword>
<evidence type="ECO:0000256" key="1">
    <source>
        <dbReference type="ARBA" id="ARBA00004651"/>
    </source>
</evidence>
<dbReference type="InterPro" id="IPR036259">
    <property type="entry name" value="MFS_trans_sf"/>
</dbReference>
<dbReference type="Pfam" id="PF07690">
    <property type="entry name" value="MFS_1"/>
    <property type="match status" value="1"/>
</dbReference>
<feature type="transmembrane region" description="Helical" evidence="6">
    <location>
        <begin position="218"/>
        <end position="240"/>
    </location>
</feature>
<evidence type="ECO:0000256" key="6">
    <source>
        <dbReference type="SAM" id="Phobius"/>
    </source>
</evidence>
<comment type="caution">
    <text evidence="8">The sequence shown here is derived from an EMBL/GenBank/DDBJ whole genome shotgun (WGS) entry which is preliminary data.</text>
</comment>
<dbReference type="InterPro" id="IPR011701">
    <property type="entry name" value="MFS"/>
</dbReference>